<keyword evidence="4" id="KW-0539">Nucleus</keyword>
<feature type="region of interest" description="Disordered" evidence="5">
    <location>
        <begin position="1"/>
        <end position="74"/>
    </location>
</feature>
<dbReference type="GO" id="GO:0006364">
    <property type="term" value="P:rRNA processing"/>
    <property type="evidence" value="ECO:0007669"/>
    <property type="project" value="UniProtKB-KW"/>
</dbReference>
<feature type="compositionally biased region" description="Acidic residues" evidence="5">
    <location>
        <begin position="598"/>
        <end position="608"/>
    </location>
</feature>
<dbReference type="Proteomes" id="UP000001064">
    <property type="component" value="Unassembled WGS sequence"/>
</dbReference>
<dbReference type="KEGG" id="dpp:DICPUDRAFT_152947"/>
<dbReference type="EMBL" id="GL871083">
    <property type="protein sequence ID" value="EGC34777.1"/>
    <property type="molecule type" value="Genomic_DNA"/>
</dbReference>
<evidence type="ECO:0000256" key="2">
    <source>
        <dbReference type="ARBA" id="ARBA00022552"/>
    </source>
</evidence>
<dbReference type="OrthoDB" id="18994at2759"/>
<proteinExistence type="predicted"/>
<keyword evidence="3" id="KW-0677">Repeat</keyword>
<feature type="domain" description="S1 motif" evidence="6">
    <location>
        <begin position="419"/>
        <end position="493"/>
    </location>
</feature>
<dbReference type="PANTHER" id="PTHR23270:SF10">
    <property type="entry name" value="PROTEIN RRP5 HOMOLOG"/>
    <property type="match status" value="1"/>
</dbReference>
<dbReference type="PANTHER" id="PTHR23270">
    <property type="entry name" value="PROGRAMMED CELL DEATH PROTEIN 11 PRE-RRNA PROCESSING PROTEIN RRP5"/>
    <property type="match status" value="1"/>
</dbReference>
<dbReference type="SMART" id="SM00316">
    <property type="entry name" value="S1"/>
    <property type="match status" value="2"/>
</dbReference>
<organism evidence="7 8">
    <name type="scientific">Dictyostelium purpureum</name>
    <name type="common">Slime mold</name>
    <dbReference type="NCBI Taxonomy" id="5786"/>
    <lineage>
        <taxon>Eukaryota</taxon>
        <taxon>Amoebozoa</taxon>
        <taxon>Evosea</taxon>
        <taxon>Eumycetozoa</taxon>
        <taxon>Dictyostelia</taxon>
        <taxon>Dictyosteliales</taxon>
        <taxon>Dictyosteliaceae</taxon>
        <taxon>Dictyostelium</taxon>
    </lineage>
</organism>
<dbReference type="GeneID" id="10499146"/>
<dbReference type="InterPro" id="IPR012340">
    <property type="entry name" value="NA-bd_OB-fold"/>
</dbReference>
<dbReference type="Gene3D" id="1.25.40.10">
    <property type="entry name" value="Tetratricopeptide repeat domain"/>
    <property type="match status" value="1"/>
</dbReference>
<dbReference type="FunCoup" id="F0ZMP0">
    <property type="interactions" value="1"/>
</dbReference>
<comment type="subcellular location">
    <subcellularLocation>
        <location evidence="1">Nucleus</location>
        <location evidence="1">Nucleolus</location>
    </subcellularLocation>
</comment>
<dbReference type="InterPro" id="IPR045209">
    <property type="entry name" value="Rrp5"/>
</dbReference>
<feature type="compositionally biased region" description="Basic and acidic residues" evidence="5">
    <location>
        <begin position="588"/>
        <end position="597"/>
    </location>
</feature>
<dbReference type="InterPro" id="IPR003029">
    <property type="entry name" value="S1_domain"/>
</dbReference>
<dbReference type="Gene3D" id="2.40.50.140">
    <property type="entry name" value="Nucleic acid-binding proteins"/>
    <property type="match status" value="2"/>
</dbReference>
<keyword evidence="2" id="KW-0698">rRNA processing</keyword>
<evidence type="ECO:0000256" key="3">
    <source>
        <dbReference type="ARBA" id="ARBA00022737"/>
    </source>
</evidence>
<dbReference type="GO" id="GO:0005730">
    <property type="term" value="C:nucleolus"/>
    <property type="evidence" value="ECO:0000318"/>
    <property type="project" value="GO_Central"/>
</dbReference>
<accession>F0ZMP0</accession>
<dbReference type="STRING" id="5786.F0ZMP0"/>
<dbReference type="Pfam" id="PF23240">
    <property type="entry name" value="HAT_PRP39_N"/>
    <property type="match status" value="1"/>
</dbReference>
<dbReference type="VEuPathDB" id="AmoebaDB:DICPUDRAFT_152947"/>
<dbReference type="PROSITE" id="PS50126">
    <property type="entry name" value="S1"/>
    <property type="match status" value="2"/>
</dbReference>
<evidence type="ECO:0000256" key="1">
    <source>
        <dbReference type="ARBA" id="ARBA00004604"/>
    </source>
</evidence>
<keyword evidence="8" id="KW-1185">Reference proteome</keyword>
<gene>
    <name evidence="7" type="ORF">DICPUDRAFT_152947</name>
</gene>
<sequence length="915" mass="104731">MVEKIIKKTTTNTALKKPATGNKKPVAAAPTTATTKTTATKVPSTSQKATETKPKTPAAATNATTSTTNKTSNKKTINNNQLNVGDKIKAIATEIRNFELVLKYKEYTCKVHCLNSEQPFSKLMLEKEWEGTIISVDETAKIIILTFNKPEPLSKDFTVGQTITAINYGQVSYNEIATWISPTQIGYIDVISNFKNYNDFVDFGQRKKPFKCLIKSINSDNKIYLSLIENNQLNKKLSVGDKILGTISEIGVLSMKVKIYNNLSGEVKLIDCNDEFRDSPFSIYSVGSVIKVFVKSISKDGISLSLKKSLLGPEHKFNPKYKNNPTQERAITNVFSHGSHAWGYIIEKNQQIVRVELADKLNGVIQNEVVGPFHMHLCEVGSLIQVTVLGDPKVEGSNQVLNCSIRIDKKITLQTLKTDDILPLEVTRVETFGLFVRHSNITALVHIKESSDEKLTPEQLAQNFSVGDLVLGKCIGQKFSKEKNKNFFNFSLKPEHFVDVDTESYFKVSWDNQDPTEEQQSINTHISLSVQLKSIQSIKPYLVEKEQKKGELSAKQLQQNLNNDQEEQQPLEEAEDDEFKSTSLLSLEDSKKRKKDETDEADEFEENQVVDKKKQKTEKEKSKNKQEEEIKEREDLLADHNVAPESPQDFERLLLGSPNSSYLWIKYMSYYLSLSEISKARETGEKAIKKILATEVLEQRNIWIALYNLENLYGTAETLLKLFQRSIQYQDPKTMYLTIIQILESTNKVERCEEYFKMLFKKTKSSAKIWCRYGEFLLKNQKLDQFNGVLSRALECLPKKKQIKVINKFGQLEYKLGDVERGRTIFEGLVSNYPNRTDIWNIYLDMELRDKESIKSNKDLRDKIRELFNRTVNLKVSDRNIKQFFKRFLTFEKDFGNPRSIDDVKKLALKFVENN</sequence>
<dbReference type="FunFam" id="1.25.40.10:FF:000065">
    <property type="entry name" value="Programmed cell death 11"/>
    <property type="match status" value="1"/>
</dbReference>
<feature type="region of interest" description="Disordered" evidence="5">
    <location>
        <begin position="561"/>
        <end position="641"/>
    </location>
</feature>
<protein>
    <recommendedName>
        <fullName evidence="6">S1 motif domain-containing protein</fullName>
    </recommendedName>
</protein>
<feature type="compositionally biased region" description="Basic and acidic residues" evidence="5">
    <location>
        <begin position="609"/>
        <end position="638"/>
    </location>
</feature>
<name>F0ZMP0_DICPU</name>
<dbReference type="OMA" id="SIQYQDP"/>
<dbReference type="InterPro" id="IPR011990">
    <property type="entry name" value="TPR-like_helical_dom_sf"/>
</dbReference>
<dbReference type="SUPFAM" id="SSF48452">
    <property type="entry name" value="TPR-like"/>
    <property type="match status" value="2"/>
</dbReference>
<dbReference type="FunFam" id="2.40.50.140:FF:000385">
    <property type="entry name" value="rRNA biogenesis protein RRP5, putative"/>
    <property type="match status" value="1"/>
</dbReference>
<evidence type="ECO:0000259" key="6">
    <source>
        <dbReference type="PROSITE" id="PS50126"/>
    </source>
</evidence>
<feature type="compositionally biased region" description="Acidic residues" evidence="5">
    <location>
        <begin position="564"/>
        <end position="578"/>
    </location>
</feature>
<evidence type="ECO:0000256" key="5">
    <source>
        <dbReference type="SAM" id="MobiDB-lite"/>
    </source>
</evidence>
<dbReference type="SUPFAM" id="SSF50249">
    <property type="entry name" value="Nucleic acid-binding proteins"/>
    <property type="match status" value="2"/>
</dbReference>
<dbReference type="GO" id="GO:0003723">
    <property type="term" value="F:RNA binding"/>
    <property type="evidence" value="ECO:0000318"/>
    <property type="project" value="GO_Central"/>
</dbReference>
<evidence type="ECO:0000256" key="4">
    <source>
        <dbReference type="ARBA" id="ARBA00023242"/>
    </source>
</evidence>
<dbReference type="InterPro" id="IPR003107">
    <property type="entry name" value="HAT"/>
</dbReference>
<dbReference type="AlphaFoldDB" id="F0ZMP0"/>
<dbReference type="GO" id="GO:0032040">
    <property type="term" value="C:small-subunit processome"/>
    <property type="evidence" value="ECO:0000318"/>
    <property type="project" value="GO_Central"/>
</dbReference>
<feature type="domain" description="S1 motif" evidence="6">
    <location>
        <begin position="240"/>
        <end position="307"/>
    </location>
</feature>
<dbReference type="RefSeq" id="XP_003288692.1">
    <property type="nucleotide sequence ID" value="XM_003288644.1"/>
</dbReference>
<dbReference type="InParanoid" id="F0ZMP0"/>
<evidence type="ECO:0000313" key="7">
    <source>
        <dbReference type="EMBL" id="EGC34777.1"/>
    </source>
</evidence>
<feature type="compositionally biased region" description="Low complexity" evidence="5">
    <location>
        <begin position="23"/>
        <end position="74"/>
    </location>
</feature>
<evidence type="ECO:0000313" key="8">
    <source>
        <dbReference type="Proteomes" id="UP000001064"/>
    </source>
</evidence>
<dbReference type="eggNOG" id="KOG1070">
    <property type="taxonomic scope" value="Eukaryota"/>
</dbReference>
<dbReference type="SMART" id="SM00386">
    <property type="entry name" value="HAT"/>
    <property type="match status" value="5"/>
</dbReference>
<reference evidence="8" key="1">
    <citation type="journal article" date="2011" name="Genome Biol.">
        <title>Comparative genomics of the social amoebae Dictyostelium discoideum and Dictyostelium purpureum.</title>
        <authorList>
            <consortium name="US DOE Joint Genome Institute (JGI-PGF)"/>
            <person name="Sucgang R."/>
            <person name="Kuo A."/>
            <person name="Tian X."/>
            <person name="Salerno W."/>
            <person name="Parikh A."/>
            <person name="Feasley C.L."/>
            <person name="Dalin E."/>
            <person name="Tu H."/>
            <person name="Huang E."/>
            <person name="Barry K."/>
            <person name="Lindquist E."/>
            <person name="Shapiro H."/>
            <person name="Bruce D."/>
            <person name="Schmutz J."/>
            <person name="Salamov A."/>
            <person name="Fey P."/>
            <person name="Gaudet P."/>
            <person name="Anjard C."/>
            <person name="Babu M.M."/>
            <person name="Basu S."/>
            <person name="Bushmanova Y."/>
            <person name="van der Wel H."/>
            <person name="Katoh-Kurasawa M."/>
            <person name="Dinh C."/>
            <person name="Coutinho P.M."/>
            <person name="Saito T."/>
            <person name="Elias M."/>
            <person name="Schaap P."/>
            <person name="Kay R.R."/>
            <person name="Henrissat B."/>
            <person name="Eichinger L."/>
            <person name="Rivero F."/>
            <person name="Putnam N.H."/>
            <person name="West C.M."/>
            <person name="Loomis W.F."/>
            <person name="Chisholm R.L."/>
            <person name="Shaulsky G."/>
            <person name="Strassmann J.E."/>
            <person name="Queller D.C."/>
            <person name="Kuspa A."/>
            <person name="Grigoriev I.V."/>
        </authorList>
    </citation>
    <scope>NUCLEOTIDE SEQUENCE [LARGE SCALE GENOMIC DNA]</scope>
    <source>
        <strain evidence="8">QSDP1</strain>
    </source>
</reference>